<dbReference type="AlphaFoldDB" id="A0A4W4H1P7"/>
<reference evidence="3" key="2">
    <citation type="journal article" date="2017" name="Sci. Adv.">
        <title>A tail of two voltages: Proteomic comparison of the three electric organs of the electric eel.</title>
        <authorList>
            <person name="Traeger L.L."/>
            <person name="Sabat G."/>
            <person name="Barrett-Wilt G.A."/>
            <person name="Wells G.B."/>
            <person name="Sussman M.R."/>
        </authorList>
    </citation>
    <scope>NUCLEOTIDE SEQUENCE [LARGE SCALE GENOMIC DNA]</scope>
</reference>
<evidence type="ECO:0000313" key="3">
    <source>
        <dbReference type="Proteomes" id="UP000314983"/>
    </source>
</evidence>
<sequence length="487" mass="54211">MIPLPTPSSFRTTKEFIIIIAFVFTSIHNSLSSTHHFCSKVQARMAFSTYLHWVQMRLLAESRANTTSAWPEKDNDQMDLVMRFLKRAASNLQQDIRVVLPSHQLSLPDRRRILSHQLGEFIHCYNKETEQMMKYLEKIKDDDDGCINPNVFQEFILEASENDLEDVLTFYTHKNKSSSVFLGTKCQSSKANGNQEDSNGTGELAKHNSKKICFYCEHIHLQHCFPPSVLEPQPQAQPPPYVQPPPHPHAEPQSKPHPSGSSSSTNPVQPSHVMWASSNLRSTGSAATAEVLQRVHYSHSAQPSANGAVIAGTSNSSQINIHSQKLSRPSSAGESKAQAQSNQQAIVSALKTLVEKQAARQHNTSSHISLLTEHVSLTNLNLANGVFNSLLFLPIPSCCCSPRCEAVNAAHCQTACNRATEAGLQQNFQPTIGSYQLQFAIQQQKLQSMQLLDQSRTRHQVSTVMLVVLYSAQFVHGHPFTFLCMYA</sequence>
<organism evidence="2 3">
    <name type="scientific">Electrophorus electricus</name>
    <name type="common">Electric eel</name>
    <name type="synonym">Gymnotus electricus</name>
    <dbReference type="NCBI Taxonomy" id="8005"/>
    <lineage>
        <taxon>Eukaryota</taxon>
        <taxon>Metazoa</taxon>
        <taxon>Chordata</taxon>
        <taxon>Craniata</taxon>
        <taxon>Vertebrata</taxon>
        <taxon>Euteleostomi</taxon>
        <taxon>Actinopterygii</taxon>
        <taxon>Neopterygii</taxon>
        <taxon>Teleostei</taxon>
        <taxon>Ostariophysi</taxon>
        <taxon>Gymnotiformes</taxon>
        <taxon>Gymnotoidei</taxon>
        <taxon>Gymnotidae</taxon>
        <taxon>Electrophorus</taxon>
    </lineage>
</organism>
<reference evidence="3" key="1">
    <citation type="journal article" date="2014" name="Science">
        <title>Nonhuman genetics. Genomic basis for the convergent evolution of electric organs.</title>
        <authorList>
            <person name="Gallant J.R."/>
            <person name="Traeger L.L."/>
            <person name="Volkening J.D."/>
            <person name="Moffett H."/>
            <person name="Chen P.H."/>
            <person name="Novina C.D."/>
            <person name="Phillips G.N.Jr."/>
            <person name="Anand R."/>
            <person name="Wells G.B."/>
            <person name="Pinch M."/>
            <person name="Guth R."/>
            <person name="Unguez G.A."/>
            <person name="Albert J.S."/>
            <person name="Zakon H.H."/>
            <person name="Samanta M.P."/>
            <person name="Sussman M.R."/>
        </authorList>
    </citation>
    <scope>NUCLEOTIDE SEQUENCE [LARGE SCALE GENOMIC DNA]</scope>
</reference>
<keyword evidence="3" id="KW-1185">Reference proteome</keyword>
<dbReference type="Ensembl" id="ENSEEET00000044461.2">
    <property type="protein sequence ID" value="ENSEEEP00000043961.2"/>
    <property type="gene ID" value="ENSEEEG00000020763.2"/>
</dbReference>
<dbReference type="STRING" id="8005.ENSEEEP00000043961"/>
<reference evidence="2" key="4">
    <citation type="submission" date="2025-08" db="UniProtKB">
        <authorList>
            <consortium name="Ensembl"/>
        </authorList>
    </citation>
    <scope>IDENTIFICATION</scope>
</reference>
<feature type="region of interest" description="Disordered" evidence="1">
    <location>
        <begin position="230"/>
        <end position="271"/>
    </location>
</feature>
<feature type="compositionally biased region" description="Low complexity" evidence="1">
    <location>
        <begin position="255"/>
        <end position="271"/>
    </location>
</feature>
<dbReference type="Proteomes" id="UP000314983">
    <property type="component" value="Chromosome 13"/>
</dbReference>
<name>A0A4W4H1P7_ELEEL</name>
<gene>
    <name evidence="2" type="primary">NFKBIZ</name>
</gene>
<proteinExistence type="predicted"/>
<reference evidence="2" key="3">
    <citation type="submission" date="2020-05" db="EMBL/GenBank/DDBJ databases">
        <title>Electrophorus electricus (electric eel) genome, fEleEle1, primary haplotype.</title>
        <authorList>
            <person name="Myers G."/>
            <person name="Meyer A."/>
            <person name="Fedrigo O."/>
            <person name="Formenti G."/>
            <person name="Rhie A."/>
            <person name="Tracey A."/>
            <person name="Sims Y."/>
            <person name="Jarvis E.D."/>
        </authorList>
    </citation>
    <scope>NUCLEOTIDE SEQUENCE [LARGE SCALE GENOMIC DNA]</scope>
</reference>
<feature type="region of interest" description="Disordered" evidence="1">
    <location>
        <begin position="319"/>
        <end position="340"/>
    </location>
</feature>
<dbReference type="GeneTree" id="ENSGT00940000177781"/>
<accession>A0A4W4H1P7</accession>
<reference evidence="2" key="5">
    <citation type="submission" date="2025-09" db="UniProtKB">
        <authorList>
            <consortium name="Ensembl"/>
        </authorList>
    </citation>
    <scope>IDENTIFICATION</scope>
</reference>
<protein>
    <submittedName>
        <fullName evidence="2">Uncharacterized protein</fullName>
    </submittedName>
</protein>
<evidence type="ECO:0000256" key="1">
    <source>
        <dbReference type="SAM" id="MobiDB-lite"/>
    </source>
</evidence>
<feature type="compositionally biased region" description="Pro residues" evidence="1">
    <location>
        <begin position="235"/>
        <end position="247"/>
    </location>
</feature>
<evidence type="ECO:0000313" key="2">
    <source>
        <dbReference type="Ensembl" id="ENSEEEP00000043961.2"/>
    </source>
</evidence>